<keyword evidence="2" id="KW-1185">Reference proteome</keyword>
<accession>A0A1V9FHG3</accession>
<dbReference type="STRING" id="1703345.A3860_09275"/>
<dbReference type="RefSeq" id="WP_081155710.1">
    <property type="nucleotide sequence ID" value="NZ_LVYD01000113.1"/>
</dbReference>
<dbReference type="InterPro" id="IPR014710">
    <property type="entry name" value="RmlC-like_jellyroll"/>
</dbReference>
<proteinExistence type="predicted"/>
<dbReference type="OrthoDB" id="2599194at2"/>
<evidence type="ECO:0008006" key="3">
    <source>
        <dbReference type="Google" id="ProtNLM"/>
    </source>
</evidence>
<dbReference type="SUPFAM" id="SSF51206">
    <property type="entry name" value="cAMP-binding domain-like"/>
    <property type="match status" value="1"/>
</dbReference>
<protein>
    <recommendedName>
        <fullName evidence="3">Cyclic nucleotide-binding domain-containing protein</fullName>
    </recommendedName>
</protein>
<reference evidence="1 2" key="1">
    <citation type="submission" date="2016-03" db="EMBL/GenBank/DDBJ databases">
        <title>Niastella vici sp. nov., isolated from farmland soil.</title>
        <authorList>
            <person name="Chen L."/>
            <person name="Wang D."/>
            <person name="Yang S."/>
            <person name="Wang G."/>
        </authorList>
    </citation>
    <scope>NUCLEOTIDE SEQUENCE [LARGE SCALE GENOMIC DNA]</scope>
    <source>
        <strain evidence="1 2">DJ57</strain>
    </source>
</reference>
<comment type="caution">
    <text evidence="1">The sequence shown here is derived from an EMBL/GenBank/DDBJ whole genome shotgun (WGS) entry which is preliminary data.</text>
</comment>
<dbReference type="AlphaFoldDB" id="A0A1V9FHG3"/>
<dbReference type="InterPro" id="IPR018490">
    <property type="entry name" value="cNMP-bd_dom_sf"/>
</dbReference>
<organism evidence="1 2">
    <name type="scientific">Niastella vici</name>
    <dbReference type="NCBI Taxonomy" id="1703345"/>
    <lineage>
        <taxon>Bacteria</taxon>
        <taxon>Pseudomonadati</taxon>
        <taxon>Bacteroidota</taxon>
        <taxon>Chitinophagia</taxon>
        <taxon>Chitinophagales</taxon>
        <taxon>Chitinophagaceae</taxon>
        <taxon>Niastella</taxon>
    </lineage>
</organism>
<evidence type="ECO:0000313" key="2">
    <source>
        <dbReference type="Proteomes" id="UP000192796"/>
    </source>
</evidence>
<gene>
    <name evidence="1" type="ORF">A3860_09275</name>
</gene>
<dbReference type="EMBL" id="LVYD01000113">
    <property type="protein sequence ID" value="OQP57805.1"/>
    <property type="molecule type" value="Genomic_DNA"/>
</dbReference>
<name>A0A1V9FHG3_9BACT</name>
<dbReference type="Gene3D" id="2.60.120.10">
    <property type="entry name" value="Jelly Rolls"/>
    <property type="match status" value="1"/>
</dbReference>
<dbReference type="Proteomes" id="UP000192796">
    <property type="component" value="Unassembled WGS sequence"/>
</dbReference>
<evidence type="ECO:0000313" key="1">
    <source>
        <dbReference type="EMBL" id="OQP57805.1"/>
    </source>
</evidence>
<sequence length="119" mass="13363">MSLTNPYAKIFSCIDSIISMTDEKKHRVVNAFTLKCIPKKQVLTAEGDTAQTLYFINKGVIWLYYTKGGETLTGLTHPALGNLNTTQWGIAAWKHMDHHLRQAVNKFCPVWNKSGSNPP</sequence>